<evidence type="ECO:0000256" key="3">
    <source>
        <dbReference type="ARBA" id="ARBA00023136"/>
    </source>
</evidence>
<keyword evidence="8" id="KW-1185">Reference proteome</keyword>
<keyword evidence="2" id="KW-0645">Protease</keyword>
<dbReference type="InterPro" id="IPR012338">
    <property type="entry name" value="Beta-lactam/transpept-like"/>
</dbReference>
<sequence>MSIADLAPHRFPAAWRWVIERVWRLEHAFERAKAAGKAEDDTRLRILFVLAVFGLLFLFAGVGATFAALFSDAGKGGAGAGLAVNARADLVDRNGQLLAMDLVHYAVYVDPNEVWDRSETRKGLLGVLPQLPGKRLDKALAGKQRRFIFGGLTPDQKRMIHDLGLPGVSFEPEVGRSYPLGNTGSHLIGFARPDGSGMAGAEAGLEPALVAGAKDGKPVALSIDLRVQGALEDELAAAAAEFRPRGAVGIVTDIHTGEILGMASWPDFDPNRPGAASPDQTLNRAAASVFEMGSTFKAFTVAIGLDTGVATPSSMFDARTPFQMGYRTIHDYHGTNRILSLVEVFNHSSNIGTAKLAESIGPERLAGYFKRFGLTRPANIELRESARPLTPKVWGADDIASVSFGHGIDVSPLTLAQAMGAILNGGNMIPLTIRKQKEGYCPKGVPVISEKTSMTMLQMMRANVVGGTGRKADAVGYNVGGKTGTGEKYDPAIRAYSGYKQIASFAAVFPTDGPVTAKRYFVLILLDEPQGGIRTGGIVAAPAVGRLVERIAPFLGVPRRTPTIPMIGMTPVSPEDGL</sequence>
<comment type="caution">
    <text evidence="7">The sequence shown here is derived from an EMBL/GenBank/DDBJ whole genome shotgun (WGS) entry which is preliminary data.</text>
</comment>
<feature type="domain" description="Penicillin-binding protein transpeptidase" evidence="5">
    <location>
        <begin position="250"/>
        <end position="547"/>
    </location>
</feature>
<keyword evidence="4" id="KW-0812">Transmembrane</keyword>
<protein>
    <submittedName>
        <fullName evidence="7">Cell division protein FtsI (Penicillin-binding protein 3)</fullName>
    </submittedName>
</protein>
<keyword evidence="3 4" id="KW-0472">Membrane</keyword>
<evidence type="ECO:0000256" key="1">
    <source>
        <dbReference type="ARBA" id="ARBA00004370"/>
    </source>
</evidence>
<keyword evidence="4" id="KW-1133">Transmembrane helix</keyword>
<dbReference type="EMBL" id="JAUSVS010000001">
    <property type="protein sequence ID" value="MDQ0462257.1"/>
    <property type="molecule type" value="Genomic_DNA"/>
</dbReference>
<keyword evidence="7" id="KW-0132">Cell division</keyword>
<dbReference type="Pfam" id="PF03717">
    <property type="entry name" value="PBP_dimer"/>
    <property type="match status" value="1"/>
</dbReference>
<dbReference type="InterPro" id="IPR050515">
    <property type="entry name" value="Beta-lactam/transpept"/>
</dbReference>
<evidence type="ECO:0000256" key="2">
    <source>
        <dbReference type="ARBA" id="ARBA00022645"/>
    </source>
</evidence>
<dbReference type="SUPFAM" id="SSF56601">
    <property type="entry name" value="beta-lactamase/transpeptidase-like"/>
    <property type="match status" value="1"/>
</dbReference>
<keyword evidence="7" id="KW-0131">Cell cycle</keyword>
<reference evidence="7 8" key="1">
    <citation type="submission" date="2023-07" db="EMBL/GenBank/DDBJ databases">
        <title>Genomic Encyclopedia of Type Strains, Phase IV (KMG-IV): sequencing the most valuable type-strain genomes for metagenomic binning, comparative biology and taxonomic classification.</title>
        <authorList>
            <person name="Goeker M."/>
        </authorList>
    </citation>
    <scope>NUCLEOTIDE SEQUENCE [LARGE SCALE GENOMIC DNA]</scope>
    <source>
        <strain evidence="7 8">DSM 18695</strain>
    </source>
</reference>
<accession>A0ABU0IMS6</accession>
<feature type="domain" description="Penicillin-binding protein dimerisation" evidence="6">
    <location>
        <begin position="86"/>
        <end position="192"/>
    </location>
</feature>
<dbReference type="PANTHER" id="PTHR30627:SF1">
    <property type="entry name" value="PEPTIDOGLYCAN D,D-TRANSPEPTIDASE FTSI"/>
    <property type="match status" value="1"/>
</dbReference>
<evidence type="ECO:0000259" key="5">
    <source>
        <dbReference type="Pfam" id="PF00905"/>
    </source>
</evidence>
<keyword evidence="2" id="KW-0121">Carboxypeptidase</keyword>
<evidence type="ECO:0000256" key="4">
    <source>
        <dbReference type="SAM" id="Phobius"/>
    </source>
</evidence>
<dbReference type="Proteomes" id="UP001228905">
    <property type="component" value="Unassembled WGS sequence"/>
</dbReference>
<dbReference type="Pfam" id="PF00905">
    <property type="entry name" value="Transpeptidase"/>
    <property type="match status" value="1"/>
</dbReference>
<feature type="transmembrane region" description="Helical" evidence="4">
    <location>
        <begin position="46"/>
        <end position="70"/>
    </location>
</feature>
<dbReference type="PANTHER" id="PTHR30627">
    <property type="entry name" value="PEPTIDOGLYCAN D,D-TRANSPEPTIDASE"/>
    <property type="match status" value="1"/>
</dbReference>
<gene>
    <name evidence="7" type="ORF">QO010_000005</name>
</gene>
<evidence type="ECO:0000259" key="6">
    <source>
        <dbReference type="Pfam" id="PF03717"/>
    </source>
</evidence>
<comment type="subcellular location">
    <subcellularLocation>
        <location evidence="1">Membrane</location>
    </subcellularLocation>
</comment>
<dbReference type="SUPFAM" id="SSF56519">
    <property type="entry name" value="Penicillin binding protein dimerisation domain"/>
    <property type="match status" value="1"/>
</dbReference>
<dbReference type="InterPro" id="IPR036138">
    <property type="entry name" value="PBP_dimer_sf"/>
</dbReference>
<evidence type="ECO:0000313" key="8">
    <source>
        <dbReference type="Proteomes" id="UP001228905"/>
    </source>
</evidence>
<organism evidence="7 8">
    <name type="scientific">Caulobacter ginsengisoli</name>
    <dbReference type="NCBI Taxonomy" id="400775"/>
    <lineage>
        <taxon>Bacteria</taxon>
        <taxon>Pseudomonadati</taxon>
        <taxon>Pseudomonadota</taxon>
        <taxon>Alphaproteobacteria</taxon>
        <taxon>Caulobacterales</taxon>
        <taxon>Caulobacteraceae</taxon>
        <taxon>Caulobacter</taxon>
    </lineage>
</organism>
<name>A0ABU0IMS6_9CAUL</name>
<keyword evidence="2" id="KW-0378">Hydrolase</keyword>
<dbReference type="Gene3D" id="3.40.710.10">
    <property type="entry name" value="DD-peptidase/beta-lactamase superfamily"/>
    <property type="match status" value="1"/>
</dbReference>
<dbReference type="GO" id="GO:0051301">
    <property type="term" value="P:cell division"/>
    <property type="evidence" value="ECO:0007669"/>
    <property type="project" value="UniProtKB-KW"/>
</dbReference>
<dbReference type="InterPro" id="IPR005311">
    <property type="entry name" value="PBP_dimer"/>
</dbReference>
<dbReference type="Gene3D" id="3.30.450.330">
    <property type="match status" value="1"/>
</dbReference>
<dbReference type="InterPro" id="IPR001460">
    <property type="entry name" value="PCN-bd_Tpept"/>
</dbReference>
<dbReference type="RefSeq" id="WP_307344422.1">
    <property type="nucleotide sequence ID" value="NZ_JAUSVS010000001.1"/>
</dbReference>
<dbReference type="Gene3D" id="3.90.1310.10">
    <property type="entry name" value="Penicillin-binding protein 2a (Domain 2)"/>
    <property type="match status" value="1"/>
</dbReference>
<proteinExistence type="predicted"/>
<evidence type="ECO:0000313" key="7">
    <source>
        <dbReference type="EMBL" id="MDQ0462257.1"/>
    </source>
</evidence>